<dbReference type="AlphaFoldDB" id="A0A6M1U1X7"/>
<reference evidence="2 3" key="1">
    <citation type="submission" date="2020-02" db="EMBL/GenBank/DDBJ databases">
        <title>Rhodobacter translucens sp. nov., a novel bacterium isolated from activated sludge.</title>
        <authorList>
            <person name="Liu J."/>
        </authorList>
    </citation>
    <scope>NUCLEOTIDE SEQUENCE [LARGE SCALE GENOMIC DNA]</scope>
    <source>
        <strain evidence="2 3">HX-7-19</strain>
    </source>
</reference>
<name>A0A6M1U1X7_9RHOB</name>
<gene>
    <name evidence="2" type="ORF">G5V65_04145</name>
</gene>
<sequence length="141" mass="14970">MTIGTIAALLATLMAGVILLTLGLWRLRHRAEGPGAEMAAEMADGLPQGAAGTELAATLAARLEGVMAEQARRQSDVLTVALAGLKADLQHLKSDVEWLAGERMIEQAIQMAQTGLDPDDIGRELGLTRDTAETIATFRKH</sequence>
<comment type="caution">
    <text evidence="2">The sequence shown here is derived from an EMBL/GenBank/DDBJ whole genome shotgun (WGS) entry which is preliminary data.</text>
</comment>
<feature type="transmembrane region" description="Helical" evidence="1">
    <location>
        <begin position="6"/>
        <end position="25"/>
    </location>
</feature>
<keyword evidence="3" id="KW-1185">Reference proteome</keyword>
<dbReference type="Proteomes" id="UP000474758">
    <property type="component" value="Unassembled WGS sequence"/>
</dbReference>
<dbReference type="EMBL" id="JAALFE010000003">
    <property type="protein sequence ID" value="NGQ90075.1"/>
    <property type="molecule type" value="Genomic_DNA"/>
</dbReference>
<dbReference type="RefSeq" id="WP_165047315.1">
    <property type="nucleotide sequence ID" value="NZ_JAALFE010000003.1"/>
</dbReference>
<keyword evidence="1" id="KW-0472">Membrane</keyword>
<keyword evidence="1" id="KW-0812">Transmembrane</keyword>
<accession>A0A6M1U1X7</accession>
<evidence type="ECO:0000313" key="2">
    <source>
        <dbReference type="EMBL" id="NGQ90075.1"/>
    </source>
</evidence>
<organism evidence="2 3">
    <name type="scientific">Paragemmobacter kunshanensis</name>
    <dbReference type="NCBI Taxonomy" id="2583234"/>
    <lineage>
        <taxon>Bacteria</taxon>
        <taxon>Pseudomonadati</taxon>
        <taxon>Pseudomonadota</taxon>
        <taxon>Alphaproteobacteria</taxon>
        <taxon>Rhodobacterales</taxon>
        <taxon>Paracoccaceae</taxon>
        <taxon>Paragemmobacter</taxon>
    </lineage>
</organism>
<protein>
    <submittedName>
        <fullName evidence="2">DUF2802 domain-containing protein</fullName>
    </submittedName>
</protein>
<evidence type="ECO:0000256" key="1">
    <source>
        <dbReference type="SAM" id="Phobius"/>
    </source>
</evidence>
<keyword evidence="1" id="KW-1133">Transmembrane helix</keyword>
<evidence type="ECO:0000313" key="3">
    <source>
        <dbReference type="Proteomes" id="UP000474758"/>
    </source>
</evidence>
<proteinExistence type="predicted"/>